<name>A0ACC0G306_9ERIC</name>
<accession>A0ACC0G306</accession>
<proteinExistence type="predicted"/>
<gene>
    <name evidence="1" type="ORF">LOK49_LG11G02764</name>
</gene>
<sequence length="135" mass="15106">MKLNWKRWWSSVDKNTHLFVKLALSILLFGLAFRFIFCQATGFSNVADAPFVKQSVNPKPAVSIDFPENQDHFPGNDTPVSVNPKQEVSADLPKTQIPENGTQVLVNPELVDLEENRDQIPENGTQISGNGTQVW</sequence>
<comment type="caution">
    <text evidence="1">The sequence shown here is derived from an EMBL/GenBank/DDBJ whole genome shotgun (WGS) entry which is preliminary data.</text>
</comment>
<evidence type="ECO:0000313" key="1">
    <source>
        <dbReference type="EMBL" id="KAI7994636.1"/>
    </source>
</evidence>
<organism evidence="1 2">
    <name type="scientific">Camellia lanceoleosa</name>
    <dbReference type="NCBI Taxonomy" id="1840588"/>
    <lineage>
        <taxon>Eukaryota</taxon>
        <taxon>Viridiplantae</taxon>
        <taxon>Streptophyta</taxon>
        <taxon>Embryophyta</taxon>
        <taxon>Tracheophyta</taxon>
        <taxon>Spermatophyta</taxon>
        <taxon>Magnoliopsida</taxon>
        <taxon>eudicotyledons</taxon>
        <taxon>Gunneridae</taxon>
        <taxon>Pentapetalae</taxon>
        <taxon>asterids</taxon>
        <taxon>Ericales</taxon>
        <taxon>Theaceae</taxon>
        <taxon>Camellia</taxon>
    </lineage>
</organism>
<protein>
    <submittedName>
        <fullName evidence="1">Uncharacterized protein</fullName>
    </submittedName>
</protein>
<dbReference type="Proteomes" id="UP001060215">
    <property type="component" value="Chromosome 12"/>
</dbReference>
<dbReference type="EMBL" id="CM045769">
    <property type="protein sequence ID" value="KAI7994636.1"/>
    <property type="molecule type" value="Genomic_DNA"/>
</dbReference>
<evidence type="ECO:0000313" key="2">
    <source>
        <dbReference type="Proteomes" id="UP001060215"/>
    </source>
</evidence>
<reference evidence="1 2" key="1">
    <citation type="journal article" date="2022" name="Plant J.">
        <title>Chromosome-level genome of Camellia lanceoleosa provides a valuable resource for understanding genome evolution and self-incompatibility.</title>
        <authorList>
            <person name="Gong W."/>
            <person name="Xiao S."/>
            <person name="Wang L."/>
            <person name="Liao Z."/>
            <person name="Chang Y."/>
            <person name="Mo W."/>
            <person name="Hu G."/>
            <person name="Li W."/>
            <person name="Zhao G."/>
            <person name="Zhu H."/>
            <person name="Hu X."/>
            <person name="Ji K."/>
            <person name="Xiang X."/>
            <person name="Song Q."/>
            <person name="Yuan D."/>
            <person name="Jin S."/>
            <person name="Zhang L."/>
        </authorList>
    </citation>
    <scope>NUCLEOTIDE SEQUENCE [LARGE SCALE GENOMIC DNA]</scope>
    <source>
        <strain evidence="1">SQ_2022a</strain>
    </source>
</reference>
<keyword evidence="2" id="KW-1185">Reference proteome</keyword>